<dbReference type="RefSeq" id="XP_001729660.1">
    <property type="nucleotide sequence ID" value="XM_001729608.1"/>
</dbReference>
<organism evidence="1 2">
    <name type="scientific">Malassezia globosa (strain ATCC MYA-4612 / CBS 7966)</name>
    <name type="common">Dandruff-associated fungus</name>
    <dbReference type="NCBI Taxonomy" id="425265"/>
    <lineage>
        <taxon>Eukaryota</taxon>
        <taxon>Fungi</taxon>
        <taxon>Dikarya</taxon>
        <taxon>Basidiomycota</taxon>
        <taxon>Ustilaginomycotina</taxon>
        <taxon>Malasseziomycetes</taxon>
        <taxon>Malasseziales</taxon>
        <taxon>Malasseziaceae</taxon>
        <taxon>Malassezia</taxon>
    </lineage>
</organism>
<gene>
    <name evidence="1" type="ORF">MGL_3204</name>
</gene>
<dbReference type="STRING" id="425265.A8Q852"/>
<dbReference type="OrthoDB" id="391817at2759"/>
<protein>
    <recommendedName>
        <fullName evidence="3">Endonuclease/exonuclease/phosphatase domain-containing protein</fullName>
    </recommendedName>
</protein>
<evidence type="ECO:0000313" key="1">
    <source>
        <dbReference type="EMBL" id="EDP42446.1"/>
    </source>
</evidence>
<proteinExistence type="predicted"/>
<dbReference type="AlphaFoldDB" id="A8Q852"/>
<dbReference type="InterPro" id="IPR036691">
    <property type="entry name" value="Endo/exonu/phosph_ase_sf"/>
</dbReference>
<dbReference type="KEGG" id="mgl:MGL_3204"/>
<sequence>MRIVCWNVNGLRTLKSYAPWYGLPSWEACLKELHADIACFQEVKMTRKQLTYAMCVMDDYEAL</sequence>
<dbReference type="Proteomes" id="UP000008837">
    <property type="component" value="Unassembled WGS sequence"/>
</dbReference>
<keyword evidence="2" id="KW-1185">Reference proteome</keyword>
<dbReference type="Gene3D" id="3.60.10.10">
    <property type="entry name" value="Endonuclease/exonuclease/phosphatase"/>
    <property type="match status" value="1"/>
</dbReference>
<accession>A8Q852</accession>
<comment type="caution">
    <text evidence="1">The sequence shown here is derived from an EMBL/GenBank/DDBJ whole genome shotgun (WGS) entry which is preliminary data.</text>
</comment>
<evidence type="ECO:0008006" key="3">
    <source>
        <dbReference type="Google" id="ProtNLM"/>
    </source>
</evidence>
<dbReference type="VEuPathDB" id="FungiDB:MGL_3204"/>
<dbReference type="InParanoid" id="A8Q852"/>
<reference evidence="1 2" key="1">
    <citation type="journal article" date="2007" name="Proc. Natl. Acad. Sci. U.S.A.">
        <title>Dandruff-associated Malassezia genomes reveal convergent and divergent virulence traits shared with plant and human fungal pathogens.</title>
        <authorList>
            <person name="Xu J."/>
            <person name="Saunders C.W."/>
            <person name="Hu P."/>
            <person name="Grant R.A."/>
            <person name="Boekhout T."/>
            <person name="Kuramae E.E."/>
            <person name="Kronstad J.W."/>
            <person name="Deangelis Y.M."/>
            <person name="Reeder N.L."/>
            <person name="Johnstone K.R."/>
            <person name="Leland M."/>
            <person name="Fieno A.M."/>
            <person name="Begley W.M."/>
            <person name="Sun Y."/>
            <person name="Lacey M.P."/>
            <person name="Chaudhary T."/>
            <person name="Keough T."/>
            <person name="Chu L."/>
            <person name="Sears R."/>
            <person name="Yuan B."/>
            <person name="Dawson T.L.Jr."/>
        </authorList>
    </citation>
    <scope>NUCLEOTIDE SEQUENCE [LARGE SCALE GENOMIC DNA]</scope>
    <source>
        <strain evidence="2">ATCC MYA-4612 / CBS 7966</strain>
    </source>
</reference>
<dbReference type="GeneID" id="5853966"/>
<dbReference type="EMBL" id="AAYY01000011">
    <property type="protein sequence ID" value="EDP42446.1"/>
    <property type="molecule type" value="Genomic_DNA"/>
</dbReference>
<name>A8Q852_MALGO</name>
<evidence type="ECO:0000313" key="2">
    <source>
        <dbReference type="Proteomes" id="UP000008837"/>
    </source>
</evidence>
<dbReference type="SUPFAM" id="SSF56219">
    <property type="entry name" value="DNase I-like"/>
    <property type="match status" value="1"/>
</dbReference>